<dbReference type="GO" id="GO:0005737">
    <property type="term" value="C:cytoplasm"/>
    <property type="evidence" value="ECO:0007669"/>
    <property type="project" value="UniProtKB-SubCell"/>
</dbReference>
<reference evidence="5" key="1">
    <citation type="submission" date="2021-04" db="EMBL/GenBank/DDBJ databases">
        <authorList>
            <consortium name="Molecular Ecology Group"/>
        </authorList>
    </citation>
    <scope>NUCLEOTIDE SEQUENCE</scope>
</reference>
<dbReference type="SUPFAM" id="SSF50156">
    <property type="entry name" value="PDZ domain-like"/>
    <property type="match status" value="2"/>
</dbReference>
<evidence type="ECO:0000256" key="2">
    <source>
        <dbReference type="ARBA" id="ARBA00022490"/>
    </source>
</evidence>
<evidence type="ECO:0000256" key="3">
    <source>
        <dbReference type="ARBA" id="ARBA00022737"/>
    </source>
</evidence>
<feature type="non-terminal residue" evidence="5">
    <location>
        <position position="216"/>
    </location>
</feature>
<dbReference type="InterPro" id="IPR043545">
    <property type="entry name" value="GRIP1/2"/>
</dbReference>
<dbReference type="GO" id="GO:0098887">
    <property type="term" value="P:neurotransmitter receptor transport, endosome to postsynaptic membrane"/>
    <property type="evidence" value="ECO:0007669"/>
    <property type="project" value="TreeGrafter"/>
</dbReference>
<dbReference type="AlphaFoldDB" id="A0A8S3ZLV0"/>
<feature type="domain" description="PDZ" evidence="4">
    <location>
        <begin position="28"/>
        <end position="111"/>
    </location>
</feature>
<dbReference type="EMBL" id="CAJHNH020003001">
    <property type="protein sequence ID" value="CAG5128296.1"/>
    <property type="molecule type" value="Genomic_DNA"/>
</dbReference>
<name>A0A8S3ZLV0_9EUPU</name>
<proteinExistence type="predicted"/>
<evidence type="ECO:0000256" key="1">
    <source>
        <dbReference type="ARBA" id="ARBA00004496"/>
    </source>
</evidence>
<dbReference type="PANTHER" id="PTHR46227">
    <property type="entry name" value="GLUTAMATE RECEPTOR-INTERACTING PROTEIN GRIP"/>
    <property type="match status" value="1"/>
</dbReference>
<feature type="non-terminal residue" evidence="5">
    <location>
        <position position="1"/>
    </location>
</feature>
<dbReference type="InterPro" id="IPR001478">
    <property type="entry name" value="PDZ"/>
</dbReference>
<accession>A0A8S3ZLV0</accession>
<dbReference type="PROSITE" id="PS50106">
    <property type="entry name" value="PDZ"/>
    <property type="match status" value="2"/>
</dbReference>
<comment type="subcellular location">
    <subcellularLocation>
        <location evidence="1">Cytoplasm</location>
    </subcellularLocation>
</comment>
<keyword evidence="3" id="KW-0677">Repeat</keyword>
<dbReference type="InterPro" id="IPR036034">
    <property type="entry name" value="PDZ_sf"/>
</dbReference>
<dbReference type="SMART" id="SM00228">
    <property type="entry name" value="PDZ"/>
    <property type="match status" value="2"/>
</dbReference>
<dbReference type="FunFam" id="2.30.42.10:FF:000021">
    <property type="entry name" value="Glutamate receptor interacting protein 1"/>
    <property type="match status" value="1"/>
</dbReference>
<dbReference type="PANTHER" id="PTHR46227:SF2">
    <property type="entry name" value="FI03335P"/>
    <property type="match status" value="1"/>
</dbReference>
<evidence type="ECO:0000313" key="5">
    <source>
        <dbReference type="EMBL" id="CAG5128296.1"/>
    </source>
</evidence>
<organism evidence="5 6">
    <name type="scientific">Candidula unifasciata</name>
    <dbReference type="NCBI Taxonomy" id="100452"/>
    <lineage>
        <taxon>Eukaryota</taxon>
        <taxon>Metazoa</taxon>
        <taxon>Spiralia</taxon>
        <taxon>Lophotrochozoa</taxon>
        <taxon>Mollusca</taxon>
        <taxon>Gastropoda</taxon>
        <taxon>Heterobranchia</taxon>
        <taxon>Euthyneura</taxon>
        <taxon>Panpulmonata</taxon>
        <taxon>Eupulmonata</taxon>
        <taxon>Stylommatophora</taxon>
        <taxon>Helicina</taxon>
        <taxon>Helicoidea</taxon>
        <taxon>Geomitridae</taxon>
        <taxon>Candidula</taxon>
    </lineage>
</organism>
<dbReference type="Pfam" id="PF00595">
    <property type="entry name" value="PDZ"/>
    <property type="match status" value="2"/>
</dbReference>
<evidence type="ECO:0000259" key="4">
    <source>
        <dbReference type="PROSITE" id="PS50106"/>
    </source>
</evidence>
<comment type="caution">
    <text evidence="5">The sequence shown here is derived from an EMBL/GenBank/DDBJ whole genome shotgun (WGS) entry which is preliminary data.</text>
</comment>
<protein>
    <recommendedName>
        <fullName evidence="4">PDZ domain-containing protein</fullName>
    </recommendedName>
</protein>
<dbReference type="Gene3D" id="2.30.42.10">
    <property type="match status" value="2"/>
</dbReference>
<keyword evidence="2" id="KW-0963">Cytoplasm</keyword>
<feature type="domain" description="PDZ" evidence="4">
    <location>
        <begin position="127"/>
        <end position="198"/>
    </location>
</feature>
<gene>
    <name evidence="5" type="ORF">CUNI_LOCUS13854</name>
</gene>
<sequence>VPQHYSITPQIAWQLGQEIDEDRRGTVVVELQKKEGCGLGLTVSGGADKGQRPHVSNLRPGSIAHRCDALLVGDYIVSVNGIRTATLRHEEIINLLKNAGTNVTLEIEYEIPDSGSSGGNVRSHIHDVTLTKEVSGFGLTLRGGMVVDKMRAHPLTVVAVRHGGPADREGCIKVGDRVVAINGYKVAHLTLTETLSLFSQCDTSAVFTMSYDVAVQ</sequence>
<dbReference type="Proteomes" id="UP000678393">
    <property type="component" value="Unassembled WGS sequence"/>
</dbReference>
<dbReference type="OrthoDB" id="75502at2759"/>
<keyword evidence="6" id="KW-1185">Reference proteome</keyword>
<evidence type="ECO:0000313" key="6">
    <source>
        <dbReference type="Proteomes" id="UP000678393"/>
    </source>
</evidence>